<protein>
    <submittedName>
        <fullName evidence="2">Glyoxalase</fullName>
    </submittedName>
    <submittedName>
        <fullName evidence="3">Lactoylglutathione lyase</fullName>
    </submittedName>
</protein>
<evidence type="ECO:0000259" key="1">
    <source>
        <dbReference type="PROSITE" id="PS51819"/>
    </source>
</evidence>
<dbReference type="InterPro" id="IPR029068">
    <property type="entry name" value="Glyas_Bleomycin-R_OHBP_Dase"/>
</dbReference>
<evidence type="ECO:0000313" key="3">
    <source>
        <dbReference type="EMBL" id="SFP59936.1"/>
    </source>
</evidence>
<evidence type="ECO:0000313" key="5">
    <source>
        <dbReference type="Proteomes" id="UP000321547"/>
    </source>
</evidence>
<evidence type="ECO:0000313" key="2">
    <source>
        <dbReference type="EMBL" id="GEM02411.1"/>
    </source>
</evidence>
<dbReference type="Gene3D" id="3.10.180.10">
    <property type="entry name" value="2,3-Dihydroxybiphenyl 1,2-Dioxygenase, domain 1"/>
    <property type="match status" value="1"/>
</dbReference>
<dbReference type="AlphaFoldDB" id="A0A1I5RPU3"/>
<keyword evidence="5" id="KW-1185">Reference proteome</keyword>
<dbReference type="PANTHER" id="PTHR36113:SF1">
    <property type="entry name" value="GLYOXALASE_BLEOMYCIN RESISTANCE PROTEIN_DIOXYGENASE"/>
    <property type="match status" value="1"/>
</dbReference>
<dbReference type="STRING" id="306540.SAMN05421839_13218"/>
<dbReference type="InterPro" id="IPR037523">
    <property type="entry name" value="VOC_core"/>
</dbReference>
<dbReference type="EMBL" id="FOXC01000032">
    <property type="protein sequence ID" value="SFP59936.1"/>
    <property type="molecule type" value="Genomic_DNA"/>
</dbReference>
<accession>A0A1I5RPU3</accession>
<reference evidence="2 5" key="2">
    <citation type="submission" date="2019-07" db="EMBL/GenBank/DDBJ databases">
        <title>Whole genome shotgun sequence of Halolactibacillus halophilus NBRC 100868.</title>
        <authorList>
            <person name="Hosoyama A."/>
            <person name="Uohara A."/>
            <person name="Ohji S."/>
            <person name="Ichikawa N."/>
        </authorList>
    </citation>
    <scope>NUCLEOTIDE SEQUENCE [LARGE SCALE GENOMIC DNA]</scope>
    <source>
        <strain evidence="2 5">NBRC 100868</strain>
    </source>
</reference>
<dbReference type="Proteomes" id="UP000321547">
    <property type="component" value="Unassembled WGS sequence"/>
</dbReference>
<dbReference type="EMBL" id="BJWI01000036">
    <property type="protein sequence ID" value="GEM02411.1"/>
    <property type="molecule type" value="Genomic_DNA"/>
</dbReference>
<keyword evidence="3" id="KW-0456">Lyase</keyword>
<dbReference type="RefSeq" id="WP_089833100.1">
    <property type="nucleotide sequence ID" value="NZ_BJWI01000036.1"/>
</dbReference>
<dbReference type="InterPro" id="IPR004360">
    <property type="entry name" value="Glyas_Fos-R_dOase_dom"/>
</dbReference>
<proteinExistence type="predicted"/>
<dbReference type="PROSITE" id="PS51819">
    <property type="entry name" value="VOC"/>
    <property type="match status" value="1"/>
</dbReference>
<sequence>MRIDHVALWVRDLEKMVFFYTKHFGATAGKLYTNEEKGFQSYFLTFESGGRLELMSRTDIVEKHEDALLGWAHIAISVGSKETVDTLTDELCRKGYCHVDGPRTTGDGYYESVVLDPEGNHIELTV</sequence>
<dbReference type="PANTHER" id="PTHR36113">
    <property type="entry name" value="LYASE, PUTATIVE-RELATED-RELATED"/>
    <property type="match status" value="1"/>
</dbReference>
<dbReference type="InterPro" id="IPR051332">
    <property type="entry name" value="Fosfomycin_Res_Enzymes"/>
</dbReference>
<feature type="domain" description="VOC" evidence="1">
    <location>
        <begin position="2"/>
        <end position="126"/>
    </location>
</feature>
<gene>
    <name evidence="2" type="ORF">HHA03_19430</name>
    <name evidence="3" type="ORF">SAMN05421839_13218</name>
</gene>
<dbReference type="SUPFAM" id="SSF54593">
    <property type="entry name" value="Glyoxalase/Bleomycin resistance protein/Dihydroxybiphenyl dioxygenase"/>
    <property type="match status" value="1"/>
</dbReference>
<dbReference type="Proteomes" id="UP000242243">
    <property type="component" value="Unassembled WGS sequence"/>
</dbReference>
<organism evidence="3 4">
    <name type="scientific">Halolactibacillus halophilus</name>
    <dbReference type="NCBI Taxonomy" id="306540"/>
    <lineage>
        <taxon>Bacteria</taxon>
        <taxon>Bacillati</taxon>
        <taxon>Bacillota</taxon>
        <taxon>Bacilli</taxon>
        <taxon>Bacillales</taxon>
        <taxon>Bacillaceae</taxon>
        <taxon>Halolactibacillus</taxon>
    </lineage>
</organism>
<dbReference type="GO" id="GO:0016829">
    <property type="term" value="F:lyase activity"/>
    <property type="evidence" value="ECO:0007669"/>
    <property type="project" value="UniProtKB-KW"/>
</dbReference>
<dbReference type="OrthoDB" id="9789012at2"/>
<evidence type="ECO:0000313" key="4">
    <source>
        <dbReference type="Proteomes" id="UP000242243"/>
    </source>
</evidence>
<reference evidence="3 4" key="1">
    <citation type="submission" date="2016-10" db="EMBL/GenBank/DDBJ databases">
        <authorList>
            <person name="de Groot N.N."/>
        </authorList>
    </citation>
    <scope>NUCLEOTIDE SEQUENCE [LARGE SCALE GENOMIC DNA]</scope>
    <source>
        <strain evidence="3 4">DSM 17073</strain>
    </source>
</reference>
<dbReference type="Pfam" id="PF00903">
    <property type="entry name" value="Glyoxalase"/>
    <property type="match status" value="1"/>
</dbReference>
<name>A0A1I5RPU3_9BACI</name>